<organism evidence="1 2">
    <name type="scientific">Xanthoceras sorbifolium</name>
    <dbReference type="NCBI Taxonomy" id="99658"/>
    <lineage>
        <taxon>Eukaryota</taxon>
        <taxon>Viridiplantae</taxon>
        <taxon>Streptophyta</taxon>
        <taxon>Embryophyta</taxon>
        <taxon>Tracheophyta</taxon>
        <taxon>Spermatophyta</taxon>
        <taxon>Magnoliopsida</taxon>
        <taxon>eudicotyledons</taxon>
        <taxon>Gunneridae</taxon>
        <taxon>Pentapetalae</taxon>
        <taxon>rosids</taxon>
        <taxon>malvids</taxon>
        <taxon>Sapindales</taxon>
        <taxon>Sapindaceae</taxon>
        <taxon>Xanthoceroideae</taxon>
        <taxon>Xanthoceras</taxon>
    </lineage>
</organism>
<name>A0ABQ8HLM7_9ROSI</name>
<dbReference type="EMBL" id="JAFEMO010000009">
    <property type="protein sequence ID" value="KAH7565169.1"/>
    <property type="molecule type" value="Genomic_DNA"/>
</dbReference>
<keyword evidence="2" id="KW-1185">Reference proteome</keyword>
<dbReference type="PANTHER" id="PTHR47481">
    <property type="match status" value="1"/>
</dbReference>
<evidence type="ECO:0008006" key="3">
    <source>
        <dbReference type="Google" id="ProtNLM"/>
    </source>
</evidence>
<evidence type="ECO:0000313" key="2">
    <source>
        <dbReference type="Proteomes" id="UP000827721"/>
    </source>
</evidence>
<reference evidence="1 2" key="1">
    <citation type="submission" date="2021-02" db="EMBL/GenBank/DDBJ databases">
        <title>Plant Genome Project.</title>
        <authorList>
            <person name="Zhang R.-G."/>
        </authorList>
    </citation>
    <scope>NUCLEOTIDE SEQUENCE [LARGE SCALE GENOMIC DNA]</scope>
    <source>
        <tissue evidence="1">Leaves</tissue>
    </source>
</reference>
<dbReference type="Proteomes" id="UP000827721">
    <property type="component" value="Unassembled WGS sequence"/>
</dbReference>
<accession>A0ABQ8HLM7</accession>
<evidence type="ECO:0000313" key="1">
    <source>
        <dbReference type="EMBL" id="KAH7565169.1"/>
    </source>
</evidence>
<dbReference type="PANTHER" id="PTHR47481:SF9">
    <property type="entry name" value="RETROTRANSPOSON GAG DOMAIN-CONTAINING PROTEIN"/>
    <property type="match status" value="1"/>
</dbReference>
<dbReference type="Pfam" id="PF14223">
    <property type="entry name" value="Retrotran_gag_2"/>
    <property type="match status" value="1"/>
</dbReference>
<gene>
    <name evidence="1" type="ORF">JRO89_XS09G0152700</name>
</gene>
<proteinExistence type="predicted"/>
<protein>
    <recommendedName>
        <fullName evidence="3">Retrotransposon gag domain-containing protein</fullName>
    </recommendedName>
</protein>
<sequence length="155" mass="17325">MSFIASSSTSREAWLKLGHLYANRSRSRIIYLKEKLSLTTRGTKPVTEFIQNLKSIADQLALAGAPLDEDHLIIHCLNGIGPELKEISAAVRAREQSISFETLHVKLVEFEDYLNRPYSIKAEPTTNCASISNNKTTNRMLDTGVSHHVTTDIQN</sequence>
<comment type="caution">
    <text evidence="1">The sequence shown here is derived from an EMBL/GenBank/DDBJ whole genome shotgun (WGS) entry which is preliminary data.</text>
</comment>